<keyword evidence="2" id="KW-0832">Ubl conjugation</keyword>
<dbReference type="InterPro" id="IPR019956">
    <property type="entry name" value="Ubiquitin_dom"/>
</dbReference>
<reference evidence="5 6" key="1">
    <citation type="submission" date="2019-05" db="EMBL/GenBank/DDBJ databases">
        <title>Mikania micrantha, genome provides insights into the molecular mechanism of rapid growth.</title>
        <authorList>
            <person name="Liu B."/>
        </authorList>
    </citation>
    <scope>NUCLEOTIDE SEQUENCE [LARGE SCALE GENOMIC DNA]</scope>
    <source>
        <strain evidence="5">NLD-2019</strain>
        <tissue evidence="5">Leaf</tissue>
    </source>
</reference>
<evidence type="ECO:0000259" key="4">
    <source>
        <dbReference type="PROSITE" id="PS50053"/>
    </source>
</evidence>
<evidence type="ECO:0000256" key="2">
    <source>
        <dbReference type="ARBA" id="ARBA00022843"/>
    </source>
</evidence>
<evidence type="ECO:0000256" key="1">
    <source>
        <dbReference type="ARBA" id="ARBA00022499"/>
    </source>
</evidence>
<dbReference type="EMBL" id="SZYD01000007">
    <property type="protein sequence ID" value="KAD5803230.1"/>
    <property type="molecule type" value="Genomic_DNA"/>
</dbReference>
<sequence>MKKLTTKPEEKGRSDKSKVMAKRYSLRKRIAGAGPGNRKRKYRTDVGDYFQVENSDDGEIKVRTATGKIICLQVKGSDTIGRLKLNIQAVEDIPFDEQELIFNKRVLENINTLGDLGIKKQSTFTLMRKSVDLMEIFVNSSTKKPISLSVKPKNTIADVKEMMCLKNSIPVDEQVLIFNNMVLGDSGTLCDFHVSRKSKLTLMRRPKLISGIMIFCIMTPTVEIIFDSGKPLDTISSLKAKIEGRMHISVDEQELIFEETVLRNGNTLADYGIHNASVLTLMRVSNGFLHIIINTLAGKTITMDVKPSETINNVKSKIYDKEKIPVCQQRLVYNGRQLEDIPTLADYNVPCKATFHLV</sequence>
<evidence type="ECO:0000256" key="3">
    <source>
        <dbReference type="SAM" id="MobiDB-lite"/>
    </source>
</evidence>
<dbReference type="OrthoDB" id="1894077at2759"/>
<protein>
    <recommendedName>
        <fullName evidence="4">Ubiquitin-like domain-containing protein</fullName>
    </recommendedName>
</protein>
<comment type="caution">
    <text evidence="5">The sequence shown here is derived from an EMBL/GenBank/DDBJ whole genome shotgun (WGS) entry which is preliminary data.</text>
</comment>
<dbReference type="SMART" id="SM00213">
    <property type="entry name" value="UBQ"/>
    <property type="match status" value="4"/>
</dbReference>
<dbReference type="PANTHER" id="PTHR10666">
    <property type="entry name" value="UBIQUITIN"/>
    <property type="match status" value="1"/>
</dbReference>
<feature type="compositionally biased region" description="Basic and acidic residues" evidence="3">
    <location>
        <begin position="1"/>
        <end position="18"/>
    </location>
</feature>
<dbReference type="CDD" id="cd17039">
    <property type="entry name" value="Ubl_ubiquitin_like"/>
    <property type="match status" value="1"/>
</dbReference>
<dbReference type="Pfam" id="PF00240">
    <property type="entry name" value="ubiquitin"/>
    <property type="match status" value="4"/>
</dbReference>
<feature type="domain" description="Ubiquitin-like" evidence="4">
    <location>
        <begin position="134"/>
        <end position="205"/>
    </location>
</feature>
<dbReference type="PROSITE" id="PS00299">
    <property type="entry name" value="UBIQUITIN_1"/>
    <property type="match status" value="1"/>
</dbReference>
<feature type="region of interest" description="Disordered" evidence="3">
    <location>
        <begin position="1"/>
        <end position="20"/>
    </location>
</feature>
<dbReference type="Gene3D" id="3.10.20.90">
    <property type="entry name" value="Phosphatidylinositol 3-kinase Catalytic Subunit, Chain A, domain 1"/>
    <property type="match status" value="4"/>
</dbReference>
<dbReference type="InterPro" id="IPR050158">
    <property type="entry name" value="Ubiquitin_ubiquitin-like"/>
</dbReference>
<dbReference type="InterPro" id="IPR029071">
    <property type="entry name" value="Ubiquitin-like_domsf"/>
</dbReference>
<evidence type="ECO:0000313" key="5">
    <source>
        <dbReference type="EMBL" id="KAD5803230.1"/>
    </source>
</evidence>
<organism evidence="5 6">
    <name type="scientific">Mikania micrantha</name>
    <name type="common">bitter vine</name>
    <dbReference type="NCBI Taxonomy" id="192012"/>
    <lineage>
        <taxon>Eukaryota</taxon>
        <taxon>Viridiplantae</taxon>
        <taxon>Streptophyta</taxon>
        <taxon>Embryophyta</taxon>
        <taxon>Tracheophyta</taxon>
        <taxon>Spermatophyta</taxon>
        <taxon>Magnoliopsida</taxon>
        <taxon>eudicotyledons</taxon>
        <taxon>Gunneridae</taxon>
        <taxon>Pentapetalae</taxon>
        <taxon>asterids</taxon>
        <taxon>campanulids</taxon>
        <taxon>Asterales</taxon>
        <taxon>Asteraceae</taxon>
        <taxon>Asteroideae</taxon>
        <taxon>Heliantheae alliance</taxon>
        <taxon>Eupatorieae</taxon>
        <taxon>Mikania</taxon>
    </lineage>
</organism>
<keyword evidence="6" id="KW-1185">Reference proteome</keyword>
<evidence type="ECO:0000313" key="6">
    <source>
        <dbReference type="Proteomes" id="UP000326396"/>
    </source>
</evidence>
<accession>A0A5N6P1V1</accession>
<dbReference type="InterPro" id="IPR000626">
    <property type="entry name" value="Ubiquitin-like_dom"/>
</dbReference>
<feature type="domain" description="Ubiquitin-like" evidence="4">
    <location>
        <begin position="233"/>
        <end position="282"/>
    </location>
</feature>
<keyword evidence="1" id="KW-1017">Isopeptide bond</keyword>
<dbReference type="InterPro" id="IPR019954">
    <property type="entry name" value="Ubiquitin_CS"/>
</dbReference>
<dbReference type="PROSITE" id="PS50053">
    <property type="entry name" value="UBIQUITIN_2"/>
    <property type="match status" value="4"/>
</dbReference>
<dbReference type="GO" id="GO:0003729">
    <property type="term" value="F:mRNA binding"/>
    <property type="evidence" value="ECO:0007669"/>
    <property type="project" value="UniProtKB-ARBA"/>
</dbReference>
<feature type="domain" description="Ubiquitin-like" evidence="4">
    <location>
        <begin position="289"/>
        <end position="358"/>
    </location>
</feature>
<proteinExistence type="predicted"/>
<dbReference type="AlphaFoldDB" id="A0A5N6P1V1"/>
<dbReference type="Proteomes" id="UP000326396">
    <property type="component" value="Linkage Group LG15"/>
</dbReference>
<dbReference type="PRINTS" id="PR00348">
    <property type="entry name" value="UBIQUITIN"/>
</dbReference>
<gene>
    <name evidence="5" type="ORF">E3N88_14590</name>
</gene>
<feature type="domain" description="Ubiquitin-like" evidence="4">
    <location>
        <begin position="58"/>
        <end position="129"/>
    </location>
</feature>
<dbReference type="SUPFAM" id="SSF54236">
    <property type="entry name" value="Ubiquitin-like"/>
    <property type="match status" value="4"/>
</dbReference>
<name>A0A5N6P1V1_9ASTR</name>